<name>A0A1R3IIK4_COCAP</name>
<keyword evidence="4" id="KW-1185">Reference proteome</keyword>
<dbReference type="CDD" id="cd22160">
    <property type="entry name" value="F-box_AtFBL13-like"/>
    <property type="match status" value="1"/>
</dbReference>
<organism evidence="3 4">
    <name type="scientific">Corchorus capsularis</name>
    <name type="common">Jute</name>
    <dbReference type="NCBI Taxonomy" id="210143"/>
    <lineage>
        <taxon>Eukaryota</taxon>
        <taxon>Viridiplantae</taxon>
        <taxon>Streptophyta</taxon>
        <taxon>Embryophyta</taxon>
        <taxon>Tracheophyta</taxon>
        <taxon>Spermatophyta</taxon>
        <taxon>Magnoliopsida</taxon>
        <taxon>eudicotyledons</taxon>
        <taxon>Gunneridae</taxon>
        <taxon>Pentapetalae</taxon>
        <taxon>rosids</taxon>
        <taxon>malvids</taxon>
        <taxon>Malvales</taxon>
        <taxon>Malvaceae</taxon>
        <taxon>Grewioideae</taxon>
        <taxon>Apeibeae</taxon>
        <taxon>Corchorus</taxon>
    </lineage>
</organism>
<evidence type="ECO:0000256" key="1">
    <source>
        <dbReference type="SAM" id="MobiDB-lite"/>
    </source>
</evidence>
<dbReference type="AlphaFoldDB" id="A0A1R3IIK4"/>
<feature type="region of interest" description="Disordered" evidence="1">
    <location>
        <begin position="1"/>
        <end position="47"/>
    </location>
</feature>
<dbReference type="InterPro" id="IPR053781">
    <property type="entry name" value="F-box_AtFBL13-like"/>
</dbReference>
<dbReference type="STRING" id="210143.A0A1R3IIK4"/>
<dbReference type="EMBL" id="AWWV01010025">
    <property type="protein sequence ID" value="OMO82380.1"/>
    <property type="molecule type" value="Genomic_DNA"/>
</dbReference>
<reference evidence="3 4" key="1">
    <citation type="submission" date="2013-09" db="EMBL/GenBank/DDBJ databases">
        <title>Corchorus capsularis genome sequencing.</title>
        <authorList>
            <person name="Alam M."/>
            <person name="Haque M.S."/>
            <person name="Islam M.S."/>
            <person name="Emdad E.M."/>
            <person name="Islam M.M."/>
            <person name="Ahmed B."/>
            <person name="Halim A."/>
            <person name="Hossen Q.M.M."/>
            <person name="Hossain M.Z."/>
            <person name="Ahmed R."/>
            <person name="Khan M.M."/>
            <person name="Islam R."/>
            <person name="Rashid M.M."/>
            <person name="Khan S.A."/>
            <person name="Rahman M.S."/>
            <person name="Alam M."/>
        </authorList>
    </citation>
    <scope>NUCLEOTIDE SEQUENCE [LARGE SCALE GENOMIC DNA]</scope>
    <source>
        <strain evidence="4">cv. CVL-1</strain>
        <tissue evidence="3">Whole seedling</tissue>
    </source>
</reference>
<dbReference type="PANTHER" id="PTHR34223:SF51">
    <property type="entry name" value="OS06G0556300 PROTEIN"/>
    <property type="match status" value="1"/>
</dbReference>
<dbReference type="Proteomes" id="UP000188268">
    <property type="component" value="Unassembled WGS sequence"/>
</dbReference>
<accession>A0A1R3IIK4</accession>
<dbReference type="Gene3D" id="1.20.1280.50">
    <property type="match status" value="1"/>
</dbReference>
<feature type="domain" description="F-box" evidence="2">
    <location>
        <begin position="143"/>
        <end position="192"/>
    </location>
</feature>
<dbReference type="OrthoDB" id="937650at2759"/>
<evidence type="ECO:0000313" key="3">
    <source>
        <dbReference type="EMBL" id="OMO82380.1"/>
    </source>
</evidence>
<dbReference type="OMA" id="CHIENFP"/>
<dbReference type="SUPFAM" id="SSF81383">
    <property type="entry name" value="F-box domain"/>
    <property type="match status" value="1"/>
</dbReference>
<dbReference type="Gramene" id="OMO82380">
    <property type="protein sequence ID" value="OMO82380"/>
    <property type="gene ID" value="CCACVL1_11968"/>
</dbReference>
<dbReference type="InterPro" id="IPR032675">
    <property type="entry name" value="LRR_dom_sf"/>
</dbReference>
<dbReference type="Gene3D" id="3.80.10.10">
    <property type="entry name" value="Ribonuclease Inhibitor"/>
    <property type="match status" value="1"/>
</dbReference>
<sequence length="417" mass="47677">MITDVNWEGFPPPFLTQQQSSEDALRGATENGTKEGGKVGAPAKKKPEKVANPLFEKCPKQFGIGGAASTSLPPKKDLPPIREVAQGCSHSKEEEDLKSFLFLPITEGVYLRLPLFESMARREKKKRRKNIDNGEQGGDQVLKDRLSDLPDSLLIHILSLIPYRTCFQTSVLSKRWKDLWTRSLPDLILHRYNCNLSPSKKLLFKKFVVYVLSRRDNNLPLNKLSFKYFGTAKSFIKRVINYGVSHNVQHVSIELKRVSFKTLFPSLNIAQSLKTLELSDLINLHLLKDCTLPSLTALTLRDCYFFREKDDSIDPFVGLFNLNSLQLYYCDMHRRFNNFKITGPQLVTLKISTSSFGYCKVEIVAPKLKFLSLKSGYIDKSVEFLGLDLPLLEMAEIHLDILKFIEQEWLREESLLL</sequence>
<comment type="caution">
    <text evidence="3">The sequence shown here is derived from an EMBL/GenBank/DDBJ whole genome shotgun (WGS) entry which is preliminary data.</text>
</comment>
<dbReference type="PANTHER" id="PTHR34223">
    <property type="entry name" value="OS11G0201299 PROTEIN"/>
    <property type="match status" value="1"/>
</dbReference>
<dbReference type="SUPFAM" id="SSF52047">
    <property type="entry name" value="RNI-like"/>
    <property type="match status" value="1"/>
</dbReference>
<evidence type="ECO:0000313" key="4">
    <source>
        <dbReference type="Proteomes" id="UP000188268"/>
    </source>
</evidence>
<dbReference type="InterPro" id="IPR036047">
    <property type="entry name" value="F-box-like_dom_sf"/>
</dbReference>
<dbReference type="InterPro" id="IPR001810">
    <property type="entry name" value="F-box_dom"/>
</dbReference>
<gene>
    <name evidence="3" type="ORF">CCACVL1_11968</name>
</gene>
<proteinExistence type="predicted"/>
<dbReference type="PROSITE" id="PS50181">
    <property type="entry name" value="FBOX"/>
    <property type="match status" value="1"/>
</dbReference>
<protein>
    <recommendedName>
        <fullName evidence="2">F-box domain-containing protein</fullName>
    </recommendedName>
</protein>
<dbReference type="Pfam" id="PF00646">
    <property type="entry name" value="F-box"/>
    <property type="match status" value="1"/>
</dbReference>
<evidence type="ECO:0000259" key="2">
    <source>
        <dbReference type="PROSITE" id="PS50181"/>
    </source>
</evidence>
<dbReference type="InterPro" id="IPR053197">
    <property type="entry name" value="F-box_SCFL_complex_component"/>
</dbReference>